<keyword evidence="2" id="KW-1133">Transmembrane helix</keyword>
<keyword evidence="2" id="KW-0472">Membrane</keyword>
<keyword evidence="2" id="KW-0812">Transmembrane</keyword>
<reference evidence="3 4" key="1">
    <citation type="submission" date="2019-12" db="EMBL/GenBank/DDBJ databases">
        <authorList>
            <person name="Alioto T."/>
            <person name="Alioto T."/>
            <person name="Gomez Garrido J."/>
        </authorList>
    </citation>
    <scope>NUCLEOTIDE SEQUENCE [LARGE SCALE GENOMIC DNA]</scope>
</reference>
<evidence type="ECO:0000313" key="4">
    <source>
        <dbReference type="Proteomes" id="UP000594638"/>
    </source>
</evidence>
<feature type="compositionally biased region" description="Basic and acidic residues" evidence="1">
    <location>
        <begin position="164"/>
        <end position="174"/>
    </location>
</feature>
<organism evidence="3 4">
    <name type="scientific">Olea europaea subsp. europaea</name>
    <dbReference type="NCBI Taxonomy" id="158383"/>
    <lineage>
        <taxon>Eukaryota</taxon>
        <taxon>Viridiplantae</taxon>
        <taxon>Streptophyta</taxon>
        <taxon>Embryophyta</taxon>
        <taxon>Tracheophyta</taxon>
        <taxon>Spermatophyta</taxon>
        <taxon>Magnoliopsida</taxon>
        <taxon>eudicotyledons</taxon>
        <taxon>Gunneridae</taxon>
        <taxon>Pentapetalae</taxon>
        <taxon>asterids</taxon>
        <taxon>lamiids</taxon>
        <taxon>Lamiales</taxon>
        <taxon>Oleaceae</taxon>
        <taxon>Oleeae</taxon>
        <taxon>Olea</taxon>
    </lineage>
</organism>
<dbReference type="EMBL" id="CACTIH010009547">
    <property type="protein sequence ID" value="CAA3032256.1"/>
    <property type="molecule type" value="Genomic_DNA"/>
</dbReference>
<dbReference type="OrthoDB" id="629492at2759"/>
<dbReference type="AlphaFoldDB" id="A0A8S0VHH9"/>
<proteinExistence type="predicted"/>
<feature type="transmembrane region" description="Helical" evidence="2">
    <location>
        <begin position="29"/>
        <end position="55"/>
    </location>
</feature>
<dbReference type="Gramene" id="OE9A038164T1">
    <property type="protein sequence ID" value="OE9A038164C1"/>
    <property type="gene ID" value="OE9A038164"/>
</dbReference>
<protein>
    <submittedName>
        <fullName evidence="3">Stress response NST1</fullName>
    </submittedName>
</protein>
<evidence type="ECO:0000256" key="2">
    <source>
        <dbReference type="SAM" id="Phobius"/>
    </source>
</evidence>
<accession>A0A8S0VHH9</accession>
<keyword evidence="4" id="KW-1185">Reference proteome</keyword>
<evidence type="ECO:0000256" key="1">
    <source>
        <dbReference type="SAM" id="MobiDB-lite"/>
    </source>
</evidence>
<dbReference type="Proteomes" id="UP000594638">
    <property type="component" value="Unassembled WGS sequence"/>
</dbReference>
<feature type="region of interest" description="Disordered" evidence="1">
    <location>
        <begin position="153"/>
        <end position="174"/>
    </location>
</feature>
<evidence type="ECO:0000313" key="3">
    <source>
        <dbReference type="EMBL" id="CAA3032256.1"/>
    </source>
</evidence>
<sequence>MVSDSTDCALGSIAVVAPFFRFEIASPRLAHVFVLLVTLFWYEILMPRLFAWRVWWNARLKERKRLEAIEIQKLRKDALRRCWNCLTVYRDQNPRGGKFTCSYCGHISKRLVLLIWGVMRAIFGSRHKRKVIKQLIETLRNIKDKVFNRLAEPTEDCKPSSSTKESKPSTEERNTGIMDVVEFIIHTSP</sequence>
<gene>
    <name evidence="3" type="ORF">OLEA9_A038164</name>
</gene>
<comment type="caution">
    <text evidence="3">The sequence shown here is derived from an EMBL/GenBank/DDBJ whole genome shotgun (WGS) entry which is preliminary data.</text>
</comment>
<name>A0A8S0VHH9_OLEEU</name>